<proteinExistence type="predicted"/>
<gene>
    <name evidence="1" type="ORF">Syun_022923</name>
</gene>
<evidence type="ECO:0000313" key="2">
    <source>
        <dbReference type="Proteomes" id="UP001420932"/>
    </source>
</evidence>
<dbReference type="AlphaFoldDB" id="A0AAP0FAN1"/>
<accession>A0AAP0FAN1</accession>
<dbReference type="EMBL" id="JBBNAF010000010">
    <property type="protein sequence ID" value="KAK9106912.1"/>
    <property type="molecule type" value="Genomic_DNA"/>
</dbReference>
<protein>
    <submittedName>
        <fullName evidence="1">Uncharacterized protein</fullName>
    </submittedName>
</protein>
<organism evidence="1 2">
    <name type="scientific">Stephania yunnanensis</name>
    <dbReference type="NCBI Taxonomy" id="152371"/>
    <lineage>
        <taxon>Eukaryota</taxon>
        <taxon>Viridiplantae</taxon>
        <taxon>Streptophyta</taxon>
        <taxon>Embryophyta</taxon>
        <taxon>Tracheophyta</taxon>
        <taxon>Spermatophyta</taxon>
        <taxon>Magnoliopsida</taxon>
        <taxon>Ranunculales</taxon>
        <taxon>Menispermaceae</taxon>
        <taxon>Menispermoideae</taxon>
        <taxon>Cissampelideae</taxon>
        <taxon>Stephania</taxon>
    </lineage>
</organism>
<comment type="caution">
    <text evidence="1">The sequence shown here is derived from an EMBL/GenBank/DDBJ whole genome shotgun (WGS) entry which is preliminary data.</text>
</comment>
<keyword evidence="2" id="KW-1185">Reference proteome</keyword>
<name>A0AAP0FAN1_9MAGN</name>
<evidence type="ECO:0000313" key="1">
    <source>
        <dbReference type="EMBL" id="KAK9106912.1"/>
    </source>
</evidence>
<dbReference type="Proteomes" id="UP001420932">
    <property type="component" value="Unassembled WGS sequence"/>
</dbReference>
<sequence>MLPSNDPEYKSPLGSKCSPTLKPVISKDESDACPLVSSFSVYAKISRDVVLPRQENAGSTVSVRPTGADMHNGCRIQFLYRK</sequence>
<reference evidence="1 2" key="1">
    <citation type="submission" date="2024-01" db="EMBL/GenBank/DDBJ databases">
        <title>Genome assemblies of Stephania.</title>
        <authorList>
            <person name="Yang L."/>
        </authorList>
    </citation>
    <scope>NUCLEOTIDE SEQUENCE [LARGE SCALE GENOMIC DNA]</scope>
    <source>
        <strain evidence="1">YNDBR</strain>
        <tissue evidence="1">Leaf</tissue>
    </source>
</reference>